<proteinExistence type="predicted"/>
<reference evidence="2 3" key="1">
    <citation type="submission" date="2019-02" db="EMBL/GenBank/DDBJ databases">
        <title>Deep-cultivation of Planctomycetes and their phenomic and genomic characterization uncovers novel biology.</title>
        <authorList>
            <person name="Wiegand S."/>
            <person name="Jogler M."/>
            <person name="Boedeker C."/>
            <person name="Pinto D."/>
            <person name="Vollmers J."/>
            <person name="Rivas-Marin E."/>
            <person name="Kohn T."/>
            <person name="Peeters S.H."/>
            <person name="Heuer A."/>
            <person name="Rast P."/>
            <person name="Oberbeckmann S."/>
            <person name="Bunk B."/>
            <person name="Jeske O."/>
            <person name="Meyerdierks A."/>
            <person name="Storesund J.E."/>
            <person name="Kallscheuer N."/>
            <person name="Luecker S."/>
            <person name="Lage O.M."/>
            <person name="Pohl T."/>
            <person name="Merkel B.J."/>
            <person name="Hornburger P."/>
            <person name="Mueller R.-W."/>
            <person name="Bruemmer F."/>
            <person name="Labrenz M."/>
            <person name="Spormann A.M."/>
            <person name="Op den Camp H."/>
            <person name="Overmann J."/>
            <person name="Amann R."/>
            <person name="Jetten M.S.M."/>
            <person name="Mascher T."/>
            <person name="Medema M.H."/>
            <person name="Devos D.P."/>
            <person name="Kaster A.-K."/>
            <person name="Ovreas L."/>
            <person name="Rohde M."/>
            <person name="Galperin M.Y."/>
            <person name="Jogler C."/>
        </authorList>
    </citation>
    <scope>NUCLEOTIDE SEQUENCE [LARGE SCALE GENOMIC DNA]</scope>
    <source>
        <strain evidence="2 3">Pla110</strain>
    </source>
</reference>
<protein>
    <submittedName>
        <fullName evidence="2">Cupin domain protein</fullName>
    </submittedName>
</protein>
<dbReference type="InterPro" id="IPR014710">
    <property type="entry name" value="RmlC-like_jellyroll"/>
</dbReference>
<dbReference type="CDD" id="cd06981">
    <property type="entry name" value="cupin_reut_a1446"/>
    <property type="match status" value="1"/>
</dbReference>
<evidence type="ECO:0000313" key="3">
    <source>
        <dbReference type="Proteomes" id="UP000317178"/>
    </source>
</evidence>
<dbReference type="RefSeq" id="WP_144995913.1">
    <property type="nucleotide sequence ID" value="NZ_CP036281.1"/>
</dbReference>
<evidence type="ECO:0000259" key="1">
    <source>
        <dbReference type="Pfam" id="PF07883"/>
    </source>
</evidence>
<dbReference type="InterPro" id="IPR013096">
    <property type="entry name" value="Cupin_2"/>
</dbReference>
<feature type="domain" description="Cupin type-2" evidence="1">
    <location>
        <begin position="36"/>
        <end position="104"/>
    </location>
</feature>
<keyword evidence="3" id="KW-1185">Reference proteome</keyword>
<dbReference type="AlphaFoldDB" id="A0A518CN53"/>
<dbReference type="InterPro" id="IPR011051">
    <property type="entry name" value="RmlC_Cupin_sf"/>
</dbReference>
<sequence>MQQNLFGNIPSSLPDELIETLASGDKVRVERIVSQGHHSAEDFWYDQEEAEWVLLLKGNARLVFQDPAEAVELQPGDYVLIAAHRKHRVDWTAPDTQTIWLAVFFRESTDD</sequence>
<name>A0A518CN53_9PLAN</name>
<evidence type="ECO:0000313" key="2">
    <source>
        <dbReference type="EMBL" id="QDU80655.1"/>
    </source>
</evidence>
<dbReference type="KEGG" id="plon:Pla110_23870"/>
<dbReference type="EMBL" id="CP036281">
    <property type="protein sequence ID" value="QDU80655.1"/>
    <property type="molecule type" value="Genomic_DNA"/>
</dbReference>
<dbReference type="Proteomes" id="UP000317178">
    <property type="component" value="Chromosome"/>
</dbReference>
<accession>A0A518CN53</accession>
<dbReference type="Gene3D" id="2.60.120.10">
    <property type="entry name" value="Jelly Rolls"/>
    <property type="match status" value="1"/>
</dbReference>
<dbReference type="OrthoDB" id="9798585at2"/>
<gene>
    <name evidence="2" type="ORF">Pla110_23870</name>
</gene>
<organism evidence="2 3">
    <name type="scientific">Polystyrenella longa</name>
    <dbReference type="NCBI Taxonomy" id="2528007"/>
    <lineage>
        <taxon>Bacteria</taxon>
        <taxon>Pseudomonadati</taxon>
        <taxon>Planctomycetota</taxon>
        <taxon>Planctomycetia</taxon>
        <taxon>Planctomycetales</taxon>
        <taxon>Planctomycetaceae</taxon>
        <taxon>Polystyrenella</taxon>
    </lineage>
</organism>
<dbReference type="Pfam" id="PF07883">
    <property type="entry name" value="Cupin_2"/>
    <property type="match status" value="1"/>
</dbReference>
<dbReference type="SUPFAM" id="SSF51182">
    <property type="entry name" value="RmlC-like cupins"/>
    <property type="match status" value="1"/>
</dbReference>